<keyword evidence="3" id="KW-0808">Transferase</keyword>
<feature type="transmembrane region" description="Helical" evidence="1">
    <location>
        <begin position="122"/>
        <end position="142"/>
    </location>
</feature>
<keyword evidence="1" id="KW-1133">Transmembrane helix</keyword>
<feature type="domain" description="Signal transduction histidine kinase internal region" evidence="2">
    <location>
        <begin position="159"/>
        <end position="232"/>
    </location>
</feature>
<evidence type="ECO:0000313" key="4">
    <source>
        <dbReference type="Proteomes" id="UP001165367"/>
    </source>
</evidence>
<keyword evidence="4" id="KW-1185">Reference proteome</keyword>
<dbReference type="PANTHER" id="PTHR34220">
    <property type="entry name" value="SENSOR HISTIDINE KINASE YPDA"/>
    <property type="match status" value="1"/>
</dbReference>
<dbReference type="InterPro" id="IPR010559">
    <property type="entry name" value="Sig_transdc_His_kin_internal"/>
</dbReference>
<proteinExistence type="predicted"/>
<reference evidence="3" key="1">
    <citation type="submission" date="2022-01" db="EMBL/GenBank/DDBJ databases">
        <authorList>
            <person name="Jo J.-H."/>
            <person name="Im W.-T."/>
        </authorList>
    </citation>
    <scope>NUCLEOTIDE SEQUENCE</scope>
    <source>
        <strain evidence="3">NA20</strain>
    </source>
</reference>
<dbReference type="Gene3D" id="3.30.565.10">
    <property type="entry name" value="Histidine kinase-like ATPase, C-terminal domain"/>
    <property type="match status" value="1"/>
</dbReference>
<comment type="caution">
    <text evidence="3">The sequence shown here is derived from an EMBL/GenBank/DDBJ whole genome shotgun (WGS) entry which is preliminary data.</text>
</comment>
<gene>
    <name evidence="3" type="ORF">LZZ85_27830</name>
</gene>
<dbReference type="RefSeq" id="WP_237877344.1">
    <property type="nucleotide sequence ID" value="NZ_JAKLTR010000035.1"/>
</dbReference>
<dbReference type="Pfam" id="PF06580">
    <property type="entry name" value="His_kinase"/>
    <property type="match status" value="1"/>
</dbReference>
<feature type="transmembrane region" description="Helical" evidence="1">
    <location>
        <begin position="49"/>
        <end position="66"/>
    </location>
</feature>
<organism evidence="3 4">
    <name type="scientific">Terrimonas ginsenosidimutans</name>
    <dbReference type="NCBI Taxonomy" id="2908004"/>
    <lineage>
        <taxon>Bacteria</taxon>
        <taxon>Pseudomonadati</taxon>
        <taxon>Bacteroidota</taxon>
        <taxon>Chitinophagia</taxon>
        <taxon>Chitinophagales</taxon>
        <taxon>Chitinophagaceae</taxon>
        <taxon>Terrimonas</taxon>
    </lineage>
</organism>
<protein>
    <submittedName>
        <fullName evidence="3">Histidine kinase</fullName>
    </submittedName>
</protein>
<feature type="transmembrane region" description="Helical" evidence="1">
    <location>
        <begin position="7"/>
        <end position="29"/>
    </location>
</feature>
<accession>A0ABS9L0Z7</accession>
<dbReference type="InterPro" id="IPR050640">
    <property type="entry name" value="Bact_2-comp_sensor_kinase"/>
</dbReference>
<name>A0ABS9L0Z7_9BACT</name>
<keyword evidence="1" id="KW-0472">Membrane</keyword>
<evidence type="ECO:0000313" key="3">
    <source>
        <dbReference type="EMBL" id="MCG2618144.1"/>
    </source>
</evidence>
<dbReference type="EMBL" id="JAKLTR010000035">
    <property type="protein sequence ID" value="MCG2618144.1"/>
    <property type="molecule type" value="Genomic_DNA"/>
</dbReference>
<sequence length="341" mass="39893">MRLKPLLFIFIFAAFYILLHLAYDMPYIIHGNSRFIGGVDTRIGLARRLIDIAGSSLFALIPYFLFFRFYPDKKWGRILLALLIILPMVFFLGYWLEGLANWKLRSANTSFPRLRSYFLDHLFYIILYLIYGIAVYFIRYAYFREIQQKELALQNRESELSFLRSQINPHFLFNGLNNIYSLVYLQSPNSLEAIAGFSDLLRYMLYDTTQDVPLEKEVHYIRQYISLQELKQEGAIRSKFEVQGPTDRIFIPPLLLIPFVENAFKHGAPEDDEIIVSIQTVARQTTFYCQNKKSAHRKDASGGIGLQNVKRRLELLFPGKHQLSIMDGPVFFMVKLEIDHE</sequence>
<dbReference type="Proteomes" id="UP001165367">
    <property type="component" value="Unassembled WGS sequence"/>
</dbReference>
<feature type="transmembrane region" description="Helical" evidence="1">
    <location>
        <begin position="78"/>
        <end position="96"/>
    </location>
</feature>
<keyword evidence="3" id="KW-0418">Kinase</keyword>
<evidence type="ECO:0000256" key="1">
    <source>
        <dbReference type="SAM" id="Phobius"/>
    </source>
</evidence>
<dbReference type="GO" id="GO:0016301">
    <property type="term" value="F:kinase activity"/>
    <property type="evidence" value="ECO:0007669"/>
    <property type="project" value="UniProtKB-KW"/>
</dbReference>
<dbReference type="PANTHER" id="PTHR34220:SF7">
    <property type="entry name" value="SENSOR HISTIDINE KINASE YPDA"/>
    <property type="match status" value="1"/>
</dbReference>
<dbReference type="InterPro" id="IPR036890">
    <property type="entry name" value="HATPase_C_sf"/>
</dbReference>
<keyword evidence="1" id="KW-0812">Transmembrane</keyword>
<evidence type="ECO:0000259" key="2">
    <source>
        <dbReference type="Pfam" id="PF06580"/>
    </source>
</evidence>